<organism evidence="1 2">
    <name type="scientific">Dichomitus squalens</name>
    <dbReference type="NCBI Taxonomy" id="114155"/>
    <lineage>
        <taxon>Eukaryota</taxon>
        <taxon>Fungi</taxon>
        <taxon>Dikarya</taxon>
        <taxon>Basidiomycota</taxon>
        <taxon>Agaricomycotina</taxon>
        <taxon>Agaricomycetes</taxon>
        <taxon>Polyporales</taxon>
        <taxon>Polyporaceae</taxon>
        <taxon>Dichomitus</taxon>
    </lineage>
</organism>
<reference evidence="1 2" key="1">
    <citation type="submission" date="2019-01" db="EMBL/GenBank/DDBJ databases">
        <title>Draft genome sequences of three monokaryotic isolates of the white-rot basidiomycete fungus Dichomitus squalens.</title>
        <authorList>
            <consortium name="DOE Joint Genome Institute"/>
            <person name="Lopez S.C."/>
            <person name="Andreopoulos B."/>
            <person name="Pangilinan J."/>
            <person name="Lipzen A."/>
            <person name="Riley R."/>
            <person name="Ahrendt S."/>
            <person name="Ng V."/>
            <person name="Barry K."/>
            <person name="Daum C."/>
            <person name="Grigoriev I.V."/>
            <person name="Hilden K.S."/>
            <person name="Makela M.R."/>
            <person name="de Vries R.P."/>
        </authorList>
    </citation>
    <scope>NUCLEOTIDE SEQUENCE [LARGE SCALE GENOMIC DNA]</scope>
    <source>
        <strain evidence="1 2">CBS 464.89</strain>
    </source>
</reference>
<evidence type="ECO:0000313" key="2">
    <source>
        <dbReference type="Proteomes" id="UP000292082"/>
    </source>
</evidence>
<dbReference type="AlphaFoldDB" id="A0A4Q9PFI8"/>
<name>A0A4Q9PFI8_9APHY</name>
<sequence>MWPYSSILVRYAHSHIILLIFVRSCRCASSHFPLCISSDVSSKTPRGFLPSSTARCPALCVALLGAVTALGAHHFCSLPVPSTELPNLSLRYLLLRTHD</sequence>
<evidence type="ECO:0000313" key="1">
    <source>
        <dbReference type="EMBL" id="TBU53719.1"/>
    </source>
</evidence>
<dbReference type="EMBL" id="ML145206">
    <property type="protein sequence ID" value="TBU53719.1"/>
    <property type="molecule type" value="Genomic_DNA"/>
</dbReference>
<accession>A0A4Q9PFI8</accession>
<keyword evidence="2" id="KW-1185">Reference proteome</keyword>
<dbReference type="Proteomes" id="UP000292082">
    <property type="component" value="Unassembled WGS sequence"/>
</dbReference>
<protein>
    <submittedName>
        <fullName evidence="1">Uncharacterized protein</fullName>
    </submittedName>
</protein>
<proteinExistence type="predicted"/>
<gene>
    <name evidence="1" type="ORF">BD310DRAFT_937412</name>
</gene>